<dbReference type="RefSeq" id="WP_013228473.1">
    <property type="nucleotide sequence ID" value="NC_014318.1"/>
</dbReference>
<dbReference type="PANTHER" id="PTHR35176">
    <property type="entry name" value="HEME OXYGENASE HI_0854-RELATED"/>
    <property type="match status" value="1"/>
</dbReference>
<dbReference type="InterPro" id="IPR019920">
    <property type="entry name" value="F420-binding_dom_put"/>
</dbReference>
<dbReference type="HOGENOM" id="CLU_123922_3_1_11"/>
<dbReference type="PANTHER" id="PTHR35176:SF6">
    <property type="entry name" value="HEME OXYGENASE HI_0854-RELATED"/>
    <property type="match status" value="1"/>
</dbReference>
<feature type="domain" description="Pyridoxamine 5'-phosphate oxidase N-terminal" evidence="2">
    <location>
        <begin position="7"/>
        <end position="102"/>
    </location>
</feature>
<dbReference type="Pfam" id="PF01243">
    <property type="entry name" value="PNPOx_N"/>
    <property type="match status" value="1"/>
</dbReference>
<dbReference type="Gene3D" id="2.30.110.10">
    <property type="entry name" value="Electron Transport, Fmn-binding Protein, Chain A"/>
    <property type="match status" value="1"/>
</dbReference>
<protein>
    <submittedName>
        <fullName evidence="3">Pyridoxamine 5'-phosphate oxidase</fullName>
    </submittedName>
</protein>
<dbReference type="GeneID" id="92874350"/>
<evidence type="ECO:0000313" key="4">
    <source>
        <dbReference type="Proteomes" id="UP000000328"/>
    </source>
</evidence>
<dbReference type="InterPro" id="IPR052019">
    <property type="entry name" value="F420H2_bilvrd_red/Heme_oxyg"/>
</dbReference>
<keyword evidence="1" id="KW-0560">Oxidoreductase</keyword>
<accession>A0A0H3DBT4</accession>
<evidence type="ECO:0000313" key="3">
    <source>
        <dbReference type="EMBL" id="ADJ48425.1"/>
    </source>
</evidence>
<dbReference type="SUPFAM" id="SSF50475">
    <property type="entry name" value="FMN-binding split barrel"/>
    <property type="match status" value="1"/>
</dbReference>
<dbReference type="EMBL" id="CP002000">
    <property type="protein sequence ID" value="ADJ48425.1"/>
    <property type="molecule type" value="Genomic_DNA"/>
</dbReference>
<evidence type="ECO:0000256" key="1">
    <source>
        <dbReference type="ARBA" id="ARBA00023002"/>
    </source>
</evidence>
<dbReference type="PATRIC" id="fig|749927.5.peg.6968"/>
<dbReference type="OrthoDB" id="162914at2"/>
<organism evidence="3 4">
    <name type="scientific">Amycolatopsis mediterranei (strain U-32)</name>
    <dbReference type="NCBI Taxonomy" id="749927"/>
    <lineage>
        <taxon>Bacteria</taxon>
        <taxon>Bacillati</taxon>
        <taxon>Actinomycetota</taxon>
        <taxon>Actinomycetes</taxon>
        <taxon>Pseudonocardiales</taxon>
        <taxon>Pseudonocardiaceae</taxon>
        <taxon>Amycolatopsis</taxon>
    </lineage>
</organism>
<reference evidence="3 4" key="1">
    <citation type="journal article" date="2010" name="Cell Res.">
        <title>Complete genome sequence of the rifamycin SV-producing Amycolatopsis mediterranei U32 revealed its genetic characteristics in phylogeny and metabolism.</title>
        <authorList>
            <person name="Zhao W."/>
            <person name="Zhong Y."/>
            <person name="Yuan H."/>
            <person name="Wang J."/>
            <person name="Zheng H."/>
            <person name="Wang Y."/>
            <person name="Cen X."/>
            <person name="Xu F."/>
            <person name="Bai J."/>
            <person name="Han X."/>
            <person name="Lu G."/>
            <person name="Zhu Y."/>
            <person name="Shao Z."/>
            <person name="Yan H."/>
            <person name="Li C."/>
            <person name="Peng N."/>
            <person name="Zhang Z."/>
            <person name="Zhang Y."/>
            <person name="Lin W."/>
            <person name="Fan Y."/>
            <person name="Qin Z."/>
            <person name="Hu Y."/>
            <person name="Zhu B."/>
            <person name="Wang S."/>
            <person name="Ding X."/>
            <person name="Zhao G.P."/>
        </authorList>
    </citation>
    <scope>NUCLEOTIDE SEQUENCE [LARGE SCALE GENOMIC DNA]</scope>
    <source>
        <strain evidence="4">U-32</strain>
    </source>
</reference>
<dbReference type="GO" id="GO:0005829">
    <property type="term" value="C:cytosol"/>
    <property type="evidence" value="ECO:0007669"/>
    <property type="project" value="TreeGrafter"/>
</dbReference>
<dbReference type="InterPro" id="IPR011576">
    <property type="entry name" value="Pyridox_Oxase_N"/>
</dbReference>
<evidence type="ECO:0000259" key="2">
    <source>
        <dbReference type="Pfam" id="PF01243"/>
    </source>
</evidence>
<gene>
    <name evidence="3" type="ordered locus">AMED_6699</name>
</gene>
<dbReference type="AlphaFoldDB" id="A0A0H3DBT4"/>
<dbReference type="KEGG" id="amd:AMED_6699"/>
<proteinExistence type="predicted"/>
<dbReference type="Proteomes" id="UP000000328">
    <property type="component" value="Chromosome"/>
</dbReference>
<name>A0A0H3DBT4_AMYMU</name>
<dbReference type="GO" id="GO:0016627">
    <property type="term" value="F:oxidoreductase activity, acting on the CH-CH group of donors"/>
    <property type="evidence" value="ECO:0007669"/>
    <property type="project" value="TreeGrafter"/>
</dbReference>
<sequence>MELPGDLLALLREPSLCFLSTLMPDGSPQLTQTWVDTDGTHVLVNTVLGHQKQRNIARDPRVALNVADHARPSRYFAIRGQVIDTTEDGAVEHIEKLSQRYLGGPYPWWGGRDQTRLLLTIKADRITS</sequence>
<dbReference type="eggNOG" id="COG3576">
    <property type="taxonomic scope" value="Bacteria"/>
</dbReference>
<dbReference type="InterPro" id="IPR012349">
    <property type="entry name" value="Split_barrel_FMN-bd"/>
</dbReference>
<dbReference type="GO" id="GO:0070967">
    <property type="term" value="F:coenzyme F420 binding"/>
    <property type="evidence" value="ECO:0007669"/>
    <property type="project" value="TreeGrafter"/>
</dbReference>
<dbReference type="NCBIfam" id="TIGR03618">
    <property type="entry name" value="Rv1155_F420"/>
    <property type="match status" value="1"/>
</dbReference>